<feature type="transmembrane region" description="Helical" evidence="9">
    <location>
        <begin position="103"/>
        <end position="121"/>
    </location>
</feature>
<sequence>MAKTLPKQTRSNGASGTLAPWLGVAVIVILADQLTKIAINKVFSYGEGRVITPFFNLVLVYNKGAAFSFLSSAGGWQRWAFTALGVVAALVICYLLKRHATQKLFCTALALIMGGALGNVIDRLLYGHVIDFLDFHVGGWHWPAFNLADSAICIGAALLVFDELRRVRGAR</sequence>
<accession>A0ABM8NGC5</accession>
<feature type="active site" evidence="9">
    <location>
        <position position="131"/>
    </location>
</feature>
<evidence type="ECO:0000256" key="10">
    <source>
        <dbReference type="RuleBase" id="RU000594"/>
    </source>
</evidence>
<keyword evidence="13" id="KW-1185">Reference proteome</keyword>
<keyword evidence="6 9" id="KW-0378">Hydrolase</keyword>
<comment type="subcellular location">
    <subcellularLocation>
        <location evidence="9">Cell membrane</location>
        <topology evidence="9">Multi-pass membrane protein</topology>
    </subcellularLocation>
</comment>
<evidence type="ECO:0000256" key="3">
    <source>
        <dbReference type="ARBA" id="ARBA00022670"/>
    </source>
</evidence>
<proteinExistence type="inferred from homology"/>
<dbReference type="PRINTS" id="PR00781">
    <property type="entry name" value="LIPOSIGPTASE"/>
</dbReference>
<evidence type="ECO:0000256" key="4">
    <source>
        <dbReference type="ARBA" id="ARBA00022692"/>
    </source>
</evidence>
<comment type="caution">
    <text evidence="12">The sequence shown here is derived from an EMBL/GenBank/DDBJ whole genome shotgun (WGS) entry which is preliminary data.</text>
</comment>
<keyword evidence="3 9" id="KW-0645">Protease</keyword>
<name>A0ABM8NGC5_9BURK</name>
<evidence type="ECO:0000256" key="11">
    <source>
        <dbReference type="RuleBase" id="RU004181"/>
    </source>
</evidence>
<evidence type="ECO:0000256" key="9">
    <source>
        <dbReference type="HAMAP-Rule" id="MF_00161"/>
    </source>
</evidence>
<dbReference type="Pfam" id="PF01252">
    <property type="entry name" value="Peptidase_A8"/>
    <property type="match status" value="1"/>
</dbReference>
<keyword evidence="2 9" id="KW-1003">Cell membrane</keyword>
<evidence type="ECO:0000256" key="6">
    <source>
        <dbReference type="ARBA" id="ARBA00022801"/>
    </source>
</evidence>
<keyword evidence="5 9" id="KW-0064">Aspartyl protease</keyword>
<feature type="transmembrane region" description="Helical" evidence="9">
    <location>
        <begin position="76"/>
        <end position="96"/>
    </location>
</feature>
<dbReference type="GO" id="GO:0004190">
    <property type="term" value="F:aspartic-type endopeptidase activity"/>
    <property type="evidence" value="ECO:0007669"/>
    <property type="project" value="UniProtKB-EC"/>
</dbReference>
<keyword evidence="12" id="KW-0449">Lipoprotein</keyword>
<dbReference type="RefSeq" id="WP_201695407.1">
    <property type="nucleotide sequence ID" value="NZ_CAJHCQ010000003.1"/>
</dbReference>
<protein>
    <recommendedName>
        <fullName evidence="9">Lipoprotein signal peptidase</fullName>
        <ecNumber evidence="9">3.4.23.36</ecNumber>
    </recommendedName>
    <alternativeName>
        <fullName evidence="9">Prolipoprotein signal peptidase</fullName>
    </alternativeName>
    <alternativeName>
        <fullName evidence="9">Signal peptidase II</fullName>
        <shortName evidence="9">SPase II</shortName>
    </alternativeName>
</protein>
<dbReference type="PANTHER" id="PTHR33695">
    <property type="entry name" value="LIPOPROTEIN SIGNAL PEPTIDASE"/>
    <property type="match status" value="1"/>
</dbReference>
<evidence type="ECO:0000313" key="13">
    <source>
        <dbReference type="Proteomes" id="UP000656319"/>
    </source>
</evidence>
<comment type="similarity">
    <text evidence="1 9 11">Belongs to the peptidase A8 family.</text>
</comment>
<dbReference type="EMBL" id="CAJHCQ010000003">
    <property type="protein sequence ID" value="CAD6523999.1"/>
    <property type="molecule type" value="Genomic_DNA"/>
</dbReference>
<dbReference type="Proteomes" id="UP000656319">
    <property type="component" value="Unassembled WGS sequence"/>
</dbReference>
<evidence type="ECO:0000256" key="5">
    <source>
        <dbReference type="ARBA" id="ARBA00022750"/>
    </source>
</evidence>
<feature type="transmembrane region" description="Helical" evidence="9">
    <location>
        <begin position="141"/>
        <end position="161"/>
    </location>
</feature>
<evidence type="ECO:0000313" key="12">
    <source>
        <dbReference type="EMBL" id="CAD6523999.1"/>
    </source>
</evidence>
<keyword evidence="7 9" id="KW-1133">Transmembrane helix</keyword>
<dbReference type="NCBIfam" id="TIGR00077">
    <property type="entry name" value="lspA"/>
    <property type="match status" value="1"/>
</dbReference>
<dbReference type="EC" id="3.4.23.36" evidence="9"/>
<organism evidence="12 13">
    <name type="scientific">Paraburkholderia hiiakae</name>
    <dbReference type="NCBI Taxonomy" id="1081782"/>
    <lineage>
        <taxon>Bacteria</taxon>
        <taxon>Pseudomonadati</taxon>
        <taxon>Pseudomonadota</taxon>
        <taxon>Betaproteobacteria</taxon>
        <taxon>Burkholderiales</taxon>
        <taxon>Burkholderiaceae</taxon>
        <taxon>Paraburkholderia</taxon>
    </lineage>
</organism>
<comment type="pathway">
    <text evidence="9">Protein modification; lipoprotein biosynthesis (signal peptide cleavage).</text>
</comment>
<evidence type="ECO:0000256" key="7">
    <source>
        <dbReference type="ARBA" id="ARBA00022989"/>
    </source>
</evidence>
<evidence type="ECO:0000256" key="1">
    <source>
        <dbReference type="ARBA" id="ARBA00006139"/>
    </source>
</evidence>
<dbReference type="InterPro" id="IPR001872">
    <property type="entry name" value="Peptidase_A8"/>
</dbReference>
<evidence type="ECO:0000256" key="8">
    <source>
        <dbReference type="ARBA" id="ARBA00023136"/>
    </source>
</evidence>
<feature type="transmembrane region" description="Helical" evidence="9">
    <location>
        <begin position="20"/>
        <end position="39"/>
    </location>
</feature>
<reference evidence="12 13" key="1">
    <citation type="submission" date="2020-10" db="EMBL/GenBank/DDBJ databases">
        <authorList>
            <person name="Peeters C."/>
        </authorList>
    </citation>
    <scope>NUCLEOTIDE SEQUENCE [LARGE SCALE GENOMIC DNA]</scope>
    <source>
        <strain evidence="12 13">LMG 27952</strain>
    </source>
</reference>
<comment type="catalytic activity">
    <reaction evidence="9 10">
        <text>Release of signal peptides from bacterial membrane prolipoproteins. Hydrolyzes -Xaa-Yaa-Zaa-|-(S,diacylglyceryl)Cys-, in which Xaa is hydrophobic (preferably Leu), and Yaa (Ala or Ser) and Zaa (Gly or Ala) have small, neutral side chains.</text>
        <dbReference type="EC" id="3.4.23.36"/>
    </reaction>
</comment>
<gene>
    <name evidence="9 12" type="primary">lspA</name>
    <name evidence="12" type="ORF">LMG27952_01642</name>
</gene>
<dbReference type="HAMAP" id="MF_00161">
    <property type="entry name" value="LspA"/>
    <property type="match status" value="1"/>
</dbReference>
<dbReference type="PROSITE" id="PS00855">
    <property type="entry name" value="SPASE_II"/>
    <property type="match status" value="1"/>
</dbReference>
<keyword evidence="8 9" id="KW-0472">Membrane</keyword>
<feature type="active site" evidence="9">
    <location>
        <position position="149"/>
    </location>
</feature>
<comment type="function">
    <text evidence="9 10">This protein specifically catalyzes the removal of signal peptides from prolipoproteins.</text>
</comment>
<evidence type="ECO:0000256" key="2">
    <source>
        <dbReference type="ARBA" id="ARBA00022475"/>
    </source>
</evidence>
<dbReference type="PANTHER" id="PTHR33695:SF1">
    <property type="entry name" value="LIPOPROTEIN SIGNAL PEPTIDASE"/>
    <property type="match status" value="1"/>
</dbReference>
<keyword evidence="4 9" id="KW-0812">Transmembrane</keyword>